<organism evidence="2 3">
    <name type="scientific">Portunus trituberculatus</name>
    <name type="common">Swimming crab</name>
    <name type="synonym">Neptunus trituberculatus</name>
    <dbReference type="NCBI Taxonomy" id="210409"/>
    <lineage>
        <taxon>Eukaryota</taxon>
        <taxon>Metazoa</taxon>
        <taxon>Ecdysozoa</taxon>
        <taxon>Arthropoda</taxon>
        <taxon>Crustacea</taxon>
        <taxon>Multicrustacea</taxon>
        <taxon>Malacostraca</taxon>
        <taxon>Eumalacostraca</taxon>
        <taxon>Eucarida</taxon>
        <taxon>Decapoda</taxon>
        <taxon>Pleocyemata</taxon>
        <taxon>Brachyura</taxon>
        <taxon>Eubrachyura</taxon>
        <taxon>Portunoidea</taxon>
        <taxon>Portunidae</taxon>
        <taxon>Portuninae</taxon>
        <taxon>Portunus</taxon>
    </lineage>
</organism>
<dbReference type="EMBL" id="VSRR010000041">
    <property type="protein sequence ID" value="MPC08723.1"/>
    <property type="molecule type" value="Genomic_DNA"/>
</dbReference>
<evidence type="ECO:0000313" key="3">
    <source>
        <dbReference type="Proteomes" id="UP000324222"/>
    </source>
</evidence>
<name>A0A5B7CM97_PORTR</name>
<keyword evidence="3" id="KW-1185">Reference proteome</keyword>
<accession>A0A5B7CM97</accession>
<gene>
    <name evidence="2" type="ORF">E2C01_001316</name>
</gene>
<feature type="region of interest" description="Disordered" evidence="1">
    <location>
        <begin position="1"/>
        <end position="38"/>
    </location>
</feature>
<dbReference type="AlphaFoldDB" id="A0A5B7CM97"/>
<feature type="compositionally biased region" description="Polar residues" evidence="1">
    <location>
        <begin position="1"/>
        <end position="11"/>
    </location>
</feature>
<protein>
    <submittedName>
        <fullName evidence="2">Uncharacterized protein</fullName>
    </submittedName>
</protein>
<evidence type="ECO:0000256" key="1">
    <source>
        <dbReference type="SAM" id="MobiDB-lite"/>
    </source>
</evidence>
<evidence type="ECO:0000313" key="2">
    <source>
        <dbReference type="EMBL" id="MPC08723.1"/>
    </source>
</evidence>
<sequence length="185" mass="19362">MAHDPGTQTAAHSGEAVPGKGQGGHKAGKRDKDDLQHRFGIPRTRTPRFWSARLRGYTPRGASALDDFTGEGRQVTVLEATRVGTGDRNPSVGATSPIKTSGQWDTRNSTAQAVLCATWLAAEVAAVLISISESCEPEGRYSQQTGKLGYSAGHFTTNPFLAAAVTAPCLALKGPTSGWLGLAGD</sequence>
<feature type="region of interest" description="Disordered" evidence="1">
    <location>
        <begin position="84"/>
        <end position="104"/>
    </location>
</feature>
<feature type="compositionally biased region" description="Polar residues" evidence="1">
    <location>
        <begin position="92"/>
        <end position="104"/>
    </location>
</feature>
<reference evidence="2 3" key="1">
    <citation type="submission" date="2019-05" db="EMBL/GenBank/DDBJ databases">
        <title>Another draft genome of Portunus trituberculatus and its Hox gene families provides insights of decapod evolution.</title>
        <authorList>
            <person name="Jeong J.-H."/>
            <person name="Song I."/>
            <person name="Kim S."/>
            <person name="Choi T."/>
            <person name="Kim D."/>
            <person name="Ryu S."/>
            <person name="Kim W."/>
        </authorList>
    </citation>
    <scope>NUCLEOTIDE SEQUENCE [LARGE SCALE GENOMIC DNA]</scope>
    <source>
        <tissue evidence="2">Muscle</tissue>
    </source>
</reference>
<dbReference type="Proteomes" id="UP000324222">
    <property type="component" value="Unassembled WGS sequence"/>
</dbReference>
<comment type="caution">
    <text evidence="2">The sequence shown here is derived from an EMBL/GenBank/DDBJ whole genome shotgun (WGS) entry which is preliminary data.</text>
</comment>
<proteinExistence type="predicted"/>